<evidence type="ECO:0000259" key="8">
    <source>
        <dbReference type="Pfam" id="PF07559"/>
    </source>
</evidence>
<evidence type="ECO:0000259" key="9">
    <source>
        <dbReference type="Pfam" id="PF22692"/>
    </source>
</evidence>
<dbReference type="AlphaFoldDB" id="A0A1Z4VQC8"/>
<dbReference type="EMBL" id="AP018052">
    <property type="protein sequence ID" value="BAZ93849.1"/>
    <property type="molecule type" value="Genomic_DNA"/>
</dbReference>
<dbReference type="KEGG" id="ttc:FOKN1_1453"/>
<evidence type="ECO:0000256" key="4">
    <source>
        <dbReference type="ARBA" id="ARBA00023143"/>
    </source>
</evidence>
<keyword evidence="10" id="KW-0282">Flagellum</keyword>
<dbReference type="Pfam" id="PF00460">
    <property type="entry name" value="Flg_bb_rod"/>
    <property type="match status" value="1"/>
</dbReference>
<dbReference type="Proteomes" id="UP000218765">
    <property type="component" value="Chromosome"/>
</dbReference>
<dbReference type="Pfam" id="PF07559">
    <property type="entry name" value="FlgE_D2"/>
    <property type="match status" value="1"/>
</dbReference>
<feature type="domain" description="Flagellar basal-body/hook protein C-terminal" evidence="7">
    <location>
        <begin position="371"/>
        <end position="416"/>
    </location>
</feature>
<dbReference type="GO" id="GO:0009425">
    <property type="term" value="C:bacterial-type flagellum basal body"/>
    <property type="evidence" value="ECO:0007669"/>
    <property type="project" value="UniProtKB-SubCell"/>
</dbReference>
<keyword evidence="10" id="KW-0969">Cilium</keyword>
<reference evidence="10 11" key="1">
    <citation type="submission" date="2017-05" db="EMBL/GenBank/DDBJ databases">
        <title>Thiocyanate degradation by Thiohalobacter thiocyanaticus FOKN1.</title>
        <authorList>
            <person name="Oshiki M."/>
            <person name="Fukushima T."/>
            <person name="Kawano S."/>
            <person name="Nakagawa J."/>
        </authorList>
    </citation>
    <scope>NUCLEOTIDE SEQUENCE [LARGE SCALE GENOMIC DNA]</scope>
    <source>
        <strain evidence="10 11">FOKN1</strain>
    </source>
</reference>
<dbReference type="GO" id="GO:0009424">
    <property type="term" value="C:bacterial-type flagellum hook"/>
    <property type="evidence" value="ECO:0007669"/>
    <property type="project" value="TreeGrafter"/>
</dbReference>
<evidence type="ECO:0000256" key="2">
    <source>
        <dbReference type="ARBA" id="ARBA00009677"/>
    </source>
</evidence>
<comment type="subcellular location">
    <subcellularLocation>
        <location evidence="1 5">Bacterial flagellum basal body</location>
    </subcellularLocation>
</comment>
<dbReference type="NCBIfam" id="NF004238">
    <property type="entry name" value="PRK05682.1-1"/>
    <property type="match status" value="1"/>
</dbReference>
<comment type="function">
    <text evidence="5">A flexible structure which links the flagellar filament to the drive apparatus in the basal body.</text>
</comment>
<dbReference type="InterPro" id="IPR037058">
    <property type="entry name" value="Falgellar_hook_FlgE_sf"/>
</dbReference>
<dbReference type="InterPro" id="IPR011491">
    <property type="entry name" value="FlgE_D2"/>
</dbReference>
<feature type="domain" description="Flagellar hook protein FlgE/F/G-like D1" evidence="9">
    <location>
        <begin position="83"/>
        <end position="124"/>
    </location>
</feature>
<dbReference type="Gene3D" id="2.60.98.20">
    <property type="entry name" value="Flagellar hook protein FlgE"/>
    <property type="match status" value="1"/>
</dbReference>
<dbReference type="InterPro" id="IPR053967">
    <property type="entry name" value="LlgE_F_G-like_D1"/>
</dbReference>
<name>A0A1Z4VQC8_9GAMM</name>
<evidence type="ECO:0000256" key="1">
    <source>
        <dbReference type="ARBA" id="ARBA00004117"/>
    </source>
</evidence>
<dbReference type="InterPro" id="IPR037925">
    <property type="entry name" value="FlgE/F/G-like"/>
</dbReference>
<evidence type="ECO:0000313" key="11">
    <source>
        <dbReference type="Proteomes" id="UP000218765"/>
    </source>
</evidence>
<dbReference type="PANTHER" id="PTHR30435:SF1">
    <property type="entry name" value="FLAGELLAR HOOK PROTEIN FLGE"/>
    <property type="match status" value="1"/>
</dbReference>
<proteinExistence type="inferred from homology"/>
<feature type="domain" description="Flagellar hook protein FlgE D2" evidence="8">
    <location>
        <begin position="163"/>
        <end position="298"/>
    </location>
</feature>
<dbReference type="SUPFAM" id="SSF117143">
    <property type="entry name" value="Flagellar hook protein flgE"/>
    <property type="match status" value="1"/>
</dbReference>
<dbReference type="InterPro" id="IPR010930">
    <property type="entry name" value="Flg_bb/hook_C_dom"/>
</dbReference>
<dbReference type="OrthoDB" id="8578401at2"/>
<evidence type="ECO:0000313" key="10">
    <source>
        <dbReference type="EMBL" id="BAZ93849.1"/>
    </source>
</evidence>
<dbReference type="PROSITE" id="PS00588">
    <property type="entry name" value="FLAGELLA_BB_ROD"/>
    <property type="match status" value="1"/>
</dbReference>
<dbReference type="NCBIfam" id="TIGR03506">
    <property type="entry name" value="FlgEFG_subfam"/>
    <property type="match status" value="1"/>
</dbReference>
<keyword evidence="11" id="KW-1185">Reference proteome</keyword>
<evidence type="ECO:0000256" key="3">
    <source>
        <dbReference type="ARBA" id="ARBA00019015"/>
    </source>
</evidence>
<comment type="similarity">
    <text evidence="2 5">Belongs to the flagella basal body rod proteins family.</text>
</comment>
<evidence type="ECO:0000259" key="6">
    <source>
        <dbReference type="Pfam" id="PF00460"/>
    </source>
</evidence>
<dbReference type="Pfam" id="PF22692">
    <property type="entry name" value="LlgE_F_G_D1"/>
    <property type="match status" value="1"/>
</dbReference>
<dbReference type="Pfam" id="PF06429">
    <property type="entry name" value="Flg_bbr_C"/>
    <property type="match status" value="1"/>
</dbReference>
<feature type="domain" description="Flagellar basal body rod protein N-terminal" evidence="6">
    <location>
        <begin position="5"/>
        <end position="33"/>
    </location>
</feature>
<sequence length="417" mass="43191">MPFSIALSGLNAASSDLEVTGNNIANSSTNGFKSSRTEFSDVFAVSTGGVSATAIGSGVRLANVAQEFGQGNIDFTSSTLDLAINGEGFFVLSDGGSQIYSRAGAYNIDRNGYVVNSAGQRLQVFDPIGTSGDTFNTGSLSDLQVSQTEGAPQATSDIGVNMNLDSSDPVITAPFDPNDATTFNFSTSFSVFDSQGVEHSATVYFQKQASNDWDARLYLDGTDPGDVVQVGGSDTFNFTFDDVGQLVSGSGDLTGTEVVFDAKNPGNGAADLNFTMDLAEVVQYGGGFTVNSLSQDGFAKGKLSGLSISDEGVISARFTNGQSNALGKVALASFPNPGELRQVGNTNWAETFSSGQPLVGEPGTGSLGAIQSGALESSNVDIAAELIKLITAQRNFQANSQVISTADTITQTIINIR</sequence>
<dbReference type="InterPro" id="IPR001444">
    <property type="entry name" value="Flag_bb_rod_N"/>
</dbReference>
<accession>A0A1Z4VQC8</accession>
<dbReference type="GO" id="GO:0071978">
    <property type="term" value="P:bacterial-type flagellum-dependent swarming motility"/>
    <property type="evidence" value="ECO:0007669"/>
    <property type="project" value="TreeGrafter"/>
</dbReference>
<keyword evidence="10" id="KW-0966">Cell projection</keyword>
<gene>
    <name evidence="10" type="ORF">FOKN1_1453</name>
</gene>
<dbReference type="RefSeq" id="WP_096366002.1">
    <property type="nucleotide sequence ID" value="NZ_AP018052.1"/>
</dbReference>
<protein>
    <recommendedName>
        <fullName evidence="3 5">Flagellar hook protein FlgE</fullName>
    </recommendedName>
</protein>
<evidence type="ECO:0000256" key="5">
    <source>
        <dbReference type="RuleBase" id="RU362116"/>
    </source>
</evidence>
<dbReference type="PANTHER" id="PTHR30435">
    <property type="entry name" value="FLAGELLAR PROTEIN"/>
    <property type="match status" value="1"/>
</dbReference>
<dbReference type="InterPro" id="IPR019776">
    <property type="entry name" value="Flagellar_basal_body_rod_CS"/>
</dbReference>
<evidence type="ECO:0000259" key="7">
    <source>
        <dbReference type="Pfam" id="PF06429"/>
    </source>
</evidence>
<dbReference type="InterPro" id="IPR020013">
    <property type="entry name" value="Flagellar_FlgE/F/G"/>
</dbReference>
<dbReference type="GO" id="GO:0005829">
    <property type="term" value="C:cytosol"/>
    <property type="evidence" value="ECO:0007669"/>
    <property type="project" value="TreeGrafter"/>
</dbReference>
<organism evidence="10 11">
    <name type="scientific">Thiohalobacter thiocyanaticus</name>
    <dbReference type="NCBI Taxonomy" id="585455"/>
    <lineage>
        <taxon>Bacteria</taxon>
        <taxon>Pseudomonadati</taxon>
        <taxon>Pseudomonadota</taxon>
        <taxon>Gammaproteobacteria</taxon>
        <taxon>Thiohalobacterales</taxon>
        <taxon>Thiohalobacteraceae</taxon>
        <taxon>Thiohalobacter</taxon>
    </lineage>
</organism>
<keyword evidence="4 5" id="KW-0975">Bacterial flagellum</keyword>